<comment type="caution">
    <text evidence="3">The sequence shown here is derived from an EMBL/GenBank/DDBJ whole genome shotgun (WGS) entry which is preliminary data.</text>
</comment>
<evidence type="ECO:0000256" key="2">
    <source>
        <dbReference type="SAM" id="MobiDB-lite"/>
    </source>
</evidence>
<dbReference type="Pfam" id="PF04519">
    <property type="entry name" value="Bactofilin"/>
    <property type="match status" value="1"/>
</dbReference>
<evidence type="ECO:0000313" key="3">
    <source>
        <dbReference type="EMBL" id="MFC4872517.1"/>
    </source>
</evidence>
<dbReference type="PANTHER" id="PTHR35024">
    <property type="entry name" value="HYPOTHETICAL CYTOSOLIC PROTEIN"/>
    <property type="match status" value="1"/>
</dbReference>
<reference evidence="4" key="1">
    <citation type="journal article" date="2019" name="Int. J. Syst. Evol. Microbiol.">
        <title>The Global Catalogue of Microorganisms (GCM) 10K type strain sequencing project: providing services to taxonomists for standard genome sequencing and annotation.</title>
        <authorList>
            <consortium name="The Broad Institute Genomics Platform"/>
            <consortium name="The Broad Institute Genome Sequencing Center for Infectious Disease"/>
            <person name="Wu L."/>
            <person name="Ma J."/>
        </authorList>
    </citation>
    <scope>NUCLEOTIDE SEQUENCE [LARGE SCALE GENOMIC DNA]</scope>
    <source>
        <strain evidence="4">CGMCC 4.7466</strain>
    </source>
</reference>
<protein>
    <submittedName>
        <fullName evidence="3">Polymer-forming cytoskeletal protein</fullName>
    </submittedName>
</protein>
<keyword evidence="4" id="KW-1185">Reference proteome</keyword>
<dbReference type="Proteomes" id="UP001595818">
    <property type="component" value="Unassembled WGS sequence"/>
</dbReference>
<comment type="similarity">
    <text evidence="1">Belongs to the bactofilin family.</text>
</comment>
<dbReference type="EMBL" id="JBHSJJ010000006">
    <property type="protein sequence ID" value="MFC4872517.1"/>
    <property type="molecule type" value="Genomic_DNA"/>
</dbReference>
<dbReference type="PANTHER" id="PTHR35024:SF4">
    <property type="entry name" value="POLYMER-FORMING CYTOSKELETAL PROTEIN"/>
    <property type="match status" value="1"/>
</dbReference>
<sequence length="151" mass="16211">MWNKEKKSNQELGGPSSTSFFAPGFRMIGDIDSNNDLRVEGIIQGNITTSKKIIVGSTGQIIGNVKASHLCIMGEIVGDILVTDTTRICETGIVNGTITSGQLQVDPGAELEATVKKLKSTSKNDAVKLYEGKNEEKKESGSEQKLRVVQA</sequence>
<name>A0ABV9T1Z8_9BACT</name>
<organism evidence="3 4">
    <name type="scientific">Negadavirga shengliensis</name>
    <dbReference type="NCBI Taxonomy" id="1389218"/>
    <lineage>
        <taxon>Bacteria</taxon>
        <taxon>Pseudomonadati</taxon>
        <taxon>Bacteroidota</taxon>
        <taxon>Cytophagia</taxon>
        <taxon>Cytophagales</taxon>
        <taxon>Cyclobacteriaceae</taxon>
        <taxon>Negadavirga</taxon>
    </lineage>
</organism>
<proteinExistence type="inferred from homology"/>
<dbReference type="RefSeq" id="WP_377064973.1">
    <property type="nucleotide sequence ID" value="NZ_JBHSJJ010000006.1"/>
</dbReference>
<accession>A0ABV9T1Z8</accession>
<evidence type="ECO:0000256" key="1">
    <source>
        <dbReference type="ARBA" id="ARBA00044755"/>
    </source>
</evidence>
<dbReference type="InterPro" id="IPR007607">
    <property type="entry name" value="BacA/B"/>
</dbReference>
<evidence type="ECO:0000313" key="4">
    <source>
        <dbReference type="Proteomes" id="UP001595818"/>
    </source>
</evidence>
<gene>
    <name evidence="3" type="ORF">ACFPFU_12530</name>
</gene>
<feature type="region of interest" description="Disordered" evidence="2">
    <location>
        <begin position="129"/>
        <end position="151"/>
    </location>
</feature>